<gene>
    <name evidence="1" type="ORF">OED52_12600</name>
</gene>
<dbReference type="EMBL" id="CP107551">
    <property type="protein sequence ID" value="UYP17536.1"/>
    <property type="molecule type" value="Genomic_DNA"/>
</dbReference>
<name>A0ACD4DC21_9NOCA</name>
<protein>
    <submittedName>
        <fullName evidence="1">SDR family NAD(P)-dependent oxidoreductase</fullName>
    </submittedName>
</protein>
<proteinExistence type="predicted"/>
<evidence type="ECO:0000313" key="2">
    <source>
        <dbReference type="Proteomes" id="UP001156484"/>
    </source>
</evidence>
<keyword evidence="2" id="KW-1185">Reference proteome</keyword>
<accession>A0ACD4DC21</accession>
<reference evidence="1" key="1">
    <citation type="submission" date="2022-10" db="EMBL/GenBank/DDBJ databases">
        <title>Rhodococcus ferula Z13 complete genome.</title>
        <authorList>
            <person name="Long X."/>
            <person name="Zang M."/>
        </authorList>
    </citation>
    <scope>NUCLEOTIDE SEQUENCE</scope>
    <source>
        <strain evidence="1">Z13</strain>
    </source>
</reference>
<evidence type="ECO:0000313" key="1">
    <source>
        <dbReference type="EMBL" id="UYP17536.1"/>
    </source>
</evidence>
<organism evidence="1 2">
    <name type="scientific">Rhodococcus sacchari</name>
    <dbReference type="NCBI Taxonomy" id="2962047"/>
    <lineage>
        <taxon>Bacteria</taxon>
        <taxon>Bacillati</taxon>
        <taxon>Actinomycetota</taxon>
        <taxon>Actinomycetes</taxon>
        <taxon>Mycobacteriales</taxon>
        <taxon>Nocardiaceae</taxon>
        <taxon>Rhodococcus</taxon>
    </lineage>
</organism>
<sequence length="281" mass="29816">MKSLRNKVALLTGASGGIGHAVARALATEGVDVAVSGRRADVLEALARDLRDRGVRAAVVPADLADLDRVDSVVDRTEEALGPVDLLINNAGVESCASFTRRTREDLTATVDLNLTAPMLLTHRVLPGMLERGAGHVVFMSSVAGKRGAAYQGPYCASKAGLVTLVQSLRTEYASTPVGFSVVCPGFVAGDGMFQRYLDEGLTPPRALGHTTLDRVAGKALVAIRRDLPEVQVNGIPVRPVLALAEIAPRLAERVVPWFGADRFFRRASADRGLLDSAAER</sequence>
<dbReference type="Proteomes" id="UP001156484">
    <property type="component" value="Chromosome"/>
</dbReference>